<organism evidence="9 10">
    <name type="scientific">Lichtheimia ornata</name>
    <dbReference type="NCBI Taxonomy" id="688661"/>
    <lineage>
        <taxon>Eukaryota</taxon>
        <taxon>Fungi</taxon>
        <taxon>Fungi incertae sedis</taxon>
        <taxon>Mucoromycota</taxon>
        <taxon>Mucoromycotina</taxon>
        <taxon>Mucoromycetes</taxon>
        <taxon>Mucorales</taxon>
        <taxon>Lichtheimiaceae</taxon>
        <taxon>Lichtheimia</taxon>
    </lineage>
</organism>
<dbReference type="Pfam" id="PF01569">
    <property type="entry name" value="PAP2"/>
    <property type="match status" value="1"/>
</dbReference>
<comment type="subcellular location">
    <subcellularLocation>
        <location evidence="1">Membrane</location>
        <topology evidence="1">Multi-pass membrane protein</topology>
    </subcellularLocation>
</comment>
<dbReference type="AlphaFoldDB" id="A0AAD7UZ68"/>
<dbReference type="CDD" id="cd03390">
    <property type="entry name" value="PAP2_containing_1_like"/>
    <property type="match status" value="1"/>
</dbReference>
<dbReference type="InterPro" id="IPR043216">
    <property type="entry name" value="PAP-like"/>
</dbReference>
<dbReference type="EMBL" id="JARTCD010000056">
    <property type="protein sequence ID" value="KAJ8654776.1"/>
    <property type="molecule type" value="Genomic_DNA"/>
</dbReference>
<dbReference type="GO" id="GO:0046839">
    <property type="term" value="P:phospholipid dephosphorylation"/>
    <property type="evidence" value="ECO:0007669"/>
    <property type="project" value="TreeGrafter"/>
</dbReference>
<feature type="transmembrane region" description="Helical" evidence="7">
    <location>
        <begin position="197"/>
        <end position="217"/>
    </location>
</feature>
<feature type="transmembrane region" description="Helical" evidence="7">
    <location>
        <begin position="93"/>
        <end position="114"/>
    </location>
</feature>
<dbReference type="Gene3D" id="1.20.144.10">
    <property type="entry name" value="Phosphatidic acid phosphatase type 2/haloperoxidase"/>
    <property type="match status" value="1"/>
</dbReference>
<dbReference type="SMART" id="SM00014">
    <property type="entry name" value="acidPPc"/>
    <property type="match status" value="1"/>
</dbReference>
<evidence type="ECO:0000256" key="1">
    <source>
        <dbReference type="ARBA" id="ARBA00004141"/>
    </source>
</evidence>
<feature type="compositionally biased region" description="Acidic residues" evidence="6">
    <location>
        <begin position="280"/>
        <end position="293"/>
    </location>
</feature>
<evidence type="ECO:0000259" key="8">
    <source>
        <dbReference type="SMART" id="SM00014"/>
    </source>
</evidence>
<evidence type="ECO:0000256" key="2">
    <source>
        <dbReference type="ARBA" id="ARBA00008816"/>
    </source>
</evidence>
<protein>
    <recommendedName>
        <fullName evidence="8">Phosphatidic acid phosphatase type 2/haloperoxidase domain-containing protein</fullName>
    </recommendedName>
</protein>
<dbReference type="GO" id="GO:0008195">
    <property type="term" value="F:phosphatidate phosphatase activity"/>
    <property type="evidence" value="ECO:0007669"/>
    <property type="project" value="TreeGrafter"/>
</dbReference>
<name>A0AAD7UZ68_9FUNG</name>
<dbReference type="PANTHER" id="PTHR10165:SF35">
    <property type="entry name" value="RE23632P"/>
    <property type="match status" value="1"/>
</dbReference>
<feature type="compositionally biased region" description="Low complexity" evidence="6">
    <location>
        <begin position="294"/>
        <end position="304"/>
    </location>
</feature>
<keyword evidence="3 7" id="KW-0812">Transmembrane</keyword>
<keyword evidence="4 7" id="KW-1133">Transmembrane helix</keyword>
<dbReference type="InterPro" id="IPR036938">
    <property type="entry name" value="PAP2/HPO_sf"/>
</dbReference>
<reference evidence="9 10" key="1">
    <citation type="submission" date="2023-03" db="EMBL/GenBank/DDBJ databases">
        <title>Genome sequence of Lichtheimia ornata CBS 291.66.</title>
        <authorList>
            <person name="Mohabir J.T."/>
            <person name="Shea T.P."/>
            <person name="Kurbessoian T."/>
            <person name="Berby B."/>
            <person name="Fontaine J."/>
            <person name="Livny J."/>
            <person name="Gnirke A."/>
            <person name="Stajich J.E."/>
            <person name="Cuomo C.A."/>
        </authorList>
    </citation>
    <scope>NUCLEOTIDE SEQUENCE [LARGE SCALE GENOMIC DNA]</scope>
    <source>
        <strain evidence="9">CBS 291.66</strain>
    </source>
</reference>
<evidence type="ECO:0000256" key="7">
    <source>
        <dbReference type="SAM" id="Phobius"/>
    </source>
</evidence>
<evidence type="ECO:0000313" key="10">
    <source>
        <dbReference type="Proteomes" id="UP001234581"/>
    </source>
</evidence>
<dbReference type="Proteomes" id="UP001234581">
    <property type="component" value="Unassembled WGS sequence"/>
</dbReference>
<dbReference type="RefSeq" id="XP_058339690.1">
    <property type="nucleotide sequence ID" value="XM_058489488.1"/>
</dbReference>
<accession>A0AAD7UZ68</accession>
<feature type="domain" description="Phosphatidic acid phosphatase type 2/haloperoxidase" evidence="8">
    <location>
        <begin position="98"/>
        <end position="242"/>
    </location>
</feature>
<dbReference type="SUPFAM" id="SSF48317">
    <property type="entry name" value="Acid phosphatase/Vanadium-dependent haloperoxidase"/>
    <property type="match status" value="1"/>
</dbReference>
<feature type="compositionally biased region" description="Polar residues" evidence="6">
    <location>
        <begin position="312"/>
        <end position="328"/>
    </location>
</feature>
<dbReference type="PANTHER" id="PTHR10165">
    <property type="entry name" value="LIPID PHOSPHATE PHOSPHATASE"/>
    <property type="match status" value="1"/>
</dbReference>
<evidence type="ECO:0000256" key="3">
    <source>
        <dbReference type="ARBA" id="ARBA00022692"/>
    </source>
</evidence>
<feature type="transmembrane region" description="Helical" evidence="7">
    <location>
        <begin position="21"/>
        <end position="42"/>
    </location>
</feature>
<feature type="transmembrane region" description="Helical" evidence="7">
    <location>
        <begin position="223"/>
        <end position="242"/>
    </location>
</feature>
<evidence type="ECO:0000256" key="5">
    <source>
        <dbReference type="ARBA" id="ARBA00023136"/>
    </source>
</evidence>
<feature type="transmembrane region" description="Helical" evidence="7">
    <location>
        <begin position="167"/>
        <end position="185"/>
    </location>
</feature>
<dbReference type="GO" id="GO:0006644">
    <property type="term" value="P:phospholipid metabolic process"/>
    <property type="evidence" value="ECO:0007669"/>
    <property type="project" value="InterPro"/>
</dbReference>
<dbReference type="GO" id="GO:0016020">
    <property type="term" value="C:membrane"/>
    <property type="evidence" value="ECO:0007669"/>
    <property type="project" value="UniProtKB-SubCell"/>
</dbReference>
<sequence length="328" mass="37188">MLGVQWENPRTQRAFYSYSKDWLLVLLMLAVFFAIDLIMPFHRQFSVEDKTLMYKFTEHETVPAWTLVLICLLGPALLIGIISIHFQKSTRDFFIGVLGLFLALSMTIMLTDIIKITAGRPRPDFLARCKPPLDVVDPPLGLSDYTVCTTPIDSYIMRDGFKSFPSGHSSFSFAGLGYFAFYLAGKMHIFDERGHTYKCFLFAFPCIAALLVAISRTRDNRHHWQDVLIGSLLGAGCAYFAYRQYYPSLIVAECELPYNARFGSIDLSEEERPIMYAEEDEEANLESGNECEESSSSTTTQTPSDEQRYRKNVSSIHRGSISTGVARF</sequence>
<feature type="transmembrane region" description="Helical" evidence="7">
    <location>
        <begin position="62"/>
        <end position="86"/>
    </location>
</feature>
<keyword evidence="10" id="KW-1185">Reference proteome</keyword>
<evidence type="ECO:0000313" key="9">
    <source>
        <dbReference type="EMBL" id="KAJ8654776.1"/>
    </source>
</evidence>
<proteinExistence type="inferred from homology"/>
<feature type="region of interest" description="Disordered" evidence="6">
    <location>
        <begin position="280"/>
        <end position="328"/>
    </location>
</feature>
<dbReference type="InterPro" id="IPR000326">
    <property type="entry name" value="PAP2/HPO"/>
</dbReference>
<dbReference type="GeneID" id="83216903"/>
<keyword evidence="5 7" id="KW-0472">Membrane</keyword>
<evidence type="ECO:0000256" key="4">
    <source>
        <dbReference type="ARBA" id="ARBA00022989"/>
    </source>
</evidence>
<comment type="similarity">
    <text evidence="2">Belongs to the PA-phosphatase related phosphoesterase family.</text>
</comment>
<comment type="caution">
    <text evidence="9">The sequence shown here is derived from an EMBL/GenBank/DDBJ whole genome shotgun (WGS) entry which is preliminary data.</text>
</comment>
<evidence type="ECO:0000256" key="6">
    <source>
        <dbReference type="SAM" id="MobiDB-lite"/>
    </source>
</evidence>
<gene>
    <name evidence="9" type="ORF">O0I10_009497</name>
</gene>